<organism evidence="3 4">
    <name type="scientific">Leucobacter albus</name>
    <dbReference type="NCBI Taxonomy" id="272210"/>
    <lineage>
        <taxon>Bacteria</taxon>
        <taxon>Bacillati</taxon>
        <taxon>Actinomycetota</taxon>
        <taxon>Actinomycetes</taxon>
        <taxon>Micrococcales</taxon>
        <taxon>Microbacteriaceae</taxon>
        <taxon>Leucobacter</taxon>
    </lineage>
</organism>
<protein>
    <recommendedName>
        <fullName evidence="5">LPXTG-motif cell wall-anchored protein</fullName>
    </recommendedName>
</protein>
<accession>A0ABW3TSH0</accession>
<evidence type="ECO:0000313" key="3">
    <source>
        <dbReference type="EMBL" id="MFD1203249.1"/>
    </source>
</evidence>
<dbReference type="RefSeq" id="WP_382403301.1">
    <property type="nucleotide sequence ID" value="NZ_JBHTLY010000010.1"/>
</dbReference>
<dbReference type="Proteomes" id="UP001597181">
    <property type="component" value="Unassembled WGS sequence"/>
</dbReference>
<evidence type="ECO:0008006" key="5">
    <source>
        <dbReference type="Google" id="ProtNLM"/>
    </source>
</evidence>
<keyword evidence="2" id="KW-1133">Transmembrane helix</keyword>
<evidence type="ECO:0000313" key="4">
    <source>
        <dbReference type="Proteomes" id="UP001597181"/>
    </source>
</evidence>
<dbReference type="EMBL" id="JBHTLY010000010">
    <property type="protein sequence ID" value="MFD1203249.1"/>
    <property type="molecule type" value="Genomic_DNA"/>
</dbReference>
<name>A0ABW3TSH0_9MICO</name>
<comment type="caution">
    <text evidence="3">The sequence shown here is derived from an EMBL/GenBank/DDBJ whole genome shotgun (WGS) entry which is preliminary data.</text>
</comment>
<feature type="compositionally biased region" description="Low complexity" evidence="1">
    <location>
        <begin position="558"/>
        <end position="572"/>
    </location>
</feature>
<sequence length="616" mass="62764">MAAPAGAGATEGCSYGTGGPQSDALCWIDFAEFGSIAKAEIEASPAGITKAMTVNLGNYQMTFDATVKTGLNGASGVSAVAMPTWGGSVLGAHQSGQDYYVGTTGKPALYQELPEESYSVDFGERDTVSLDNIVVTDTRTNSTVTSGYSLVIADAESTWNDEGITWRSDKPLAKYLDVTPAGWLAACTDSFTGIGTTEVTCKSGDKPAGAPGYGITMISADAPTTISSTFRNAVDARSREGVAFAIVFSTVNAKAEVVQAGGSDGEFTVTASVAGETIGSAVTNGDESQSGIQQILSPADGAKTTFTAQKTGGNTPESAYSVKWECTVGGEVVTPEMSADGMTATVTTPANGTATCKATMSVEEPQAKADSVTIKPDETATLQPETIPGSGALTGVAFDNGEATKTVPGEGVWSIELVDGKVVAKFVPEAGFTGPVTQQPYTVTDENGLKASSTLDVIVSPQAKADSVTIKPDETATLQPETIPGSGALTGVAFDNGEATKTVPGEGVWSIELVDGKVVAKFVPEAGFTGPVTQQPYTVTDENGLKASSTLDVKIVEKTGPPTTTEPPVTKPSVSKPHTTGPLAATGADLAVALAGSALLAVLGVGLLALSKRRRL</sequence>
<feature type="transmembrane region" description="Helical" evidence="2">
    <location>
        <begin position="590"/>
        <end position="610"/>
    </location>
</feature>
<keyword evidence="4" id="KW-1185">Reference proteome</keyword>
<evidence type="ECO:0000256" key="2">
    <source>
        <dbReference type="SAM" id="Phobius"/>
    </source>
</evidence>
<proteinExistence type="predicted"/>
<evidence type="ECO:0000256" key="1">
    <source>
        <dbReference type="SAM" id="MobiDB-lite"/>
    </source>
</evidence>
<keyword evidence="2" id="KW-0472">Membrane</keyword>
<reference evidence="4" key="1">
    <citation type="journal article" date="2019" name="Int. J. Syst. Evol. Microbiol.">
        <title>The Global Catalogue of Microorganisms (GCM) 10K type strain sequencing project: providing services to taxonomists for standard genome sequencing and annotation.</title>
        <authorList>
            <consortium name="The Broad Institute Genomics Platform"/>
            <consortium name="The Broad Institute Genome Sequencing Center for Infectious Disease"/>
            <person name="Wu L."/>
            <person name="Ma J."/>
        </authorList>
    </citation>
    <scope>NUCLEOTIDE SEQUENCE [LARGE SCALE GENOMIC DNA]</scope>
    <source>
        <strain evidence="4">CCUG 50213</strain>
    </source>
</reference>
<keyword evidence="2" id="KW-0812">Transmembrane</keyword>
<feature type="region of interest" description="Disordered" evidence="1">
    <location>
        <begin position="558"/>
        <end position="579"/>
    </location>
</feature>
<gene>
    <name evidence="3" type="ORF">ACFQ3U_15235</name>
</gene>